<protein>
    <submittedName>
        <fullName evidence="3">ABC transporter substrate-binding protein</fullName>
    </submittedName>
</protein>
<dbReference type="SUPFAM" id="SSF53850">
    <property type="entry name" value="Periplasmic binding protein-like II"/>
    <property type="match status" value="1"/>
</dbReference>
<proteinExistence type="predicted"/>
<dbReference type="CDD" id="cd01004">
    <property type="entry name" value="PBP2_MidA_like"/>
    <property type="match status" value="1"/>
</dbReference>
<organism evidence="3 4">
    <name type="scientific">Nakamurella endophytica</name>
    <dbReference type="NCBI Taxonomy" id="1748367"/>
    <lineage>
        <taxon>Bacteria</taxon>
        <taxon>Bacillati</taxon>
        <taxon>Actinomycetota</taxon>
        <taxon>Actinomycetes</taxon>
        <taxon>Nakamurellales</taxon>
        <taxon>Nakamurellaceae</taxon>
        <taxon>Nakamurella</taxon>
    </lineage>
</organism>
<dbReference type="EMBL" id="BMNA01000003">
    <property type="protein sequence ID" value="GGM00347.1"/>
    <property type="molecule type" value="Genomic_DNA"/>
</dbReference>
<evidence type="ECO:0000313" key="3">
    <source>
        <dbReference type="EMBL" id="GGM00347.1"/>
    </source>
</evidence>
<evidence type="ECO:0000256" key="1">
    <source>
        <dbReference type="ARBA" id="ARBA00022729"/>
    </source>
</evidence>
<dbReference type="Gene3D" id="3.40.190.10">
    <property type="entry name" value="Periplasmic binding protein-like II"/>
    <property type="match status" value="2"/>
</dbReference>
<evidence type="ECO:0000313" key="4">
    <source>
        <dbReference type="Proteomes" id="UP000655208"/>
    </source>
</evidence>
<dbReference type="AlphaFoldDB" id="A0A917SX17"/>
<sequence length="238" mass="24941">MVATGEGYPPFEFYAEDNKTLQGVDPEIITAVAGKLGLKPDLQVLKFDGIIPGIQGGRYDVGDAAMGITAERNKVVDFVSYFQGGTSIMTKAGNPQGLNLDNLCGHTVAAQKGTIYADEYLPKFTAACTAKGQQAIKVDIYPDQAQATLAVGNGRAEATMSDFGPLAYVAQQANGQFEVLNANYQPAPYGIALKKGSALAPAIEAALESIIADGTYTKILQKWGVTAGAITDPSISRG</sequence>
<keyword evidence="4" id="KW-1185">Reference proteome</keyword>
<dbReference type="Pfam" id="PF00497">
    <property type="entry name" value="SBP_bac_3"/>
    <property type="match status" value="1"/>
</dbReference>
<accession>A0A917SX17</accession>
<dbReference type="PANTHER" id="PTHR35936:SF17">
    <property type="entry name" value="ARGININE-BINDING EXTRACELLULAR PROTEIN ARTP"/>
    <property type="match status" value="1"/>
</dbReference>
<name>A0A917SX17_9ACTN</name>
<feature type="domain" description="Solute-binding protein family 3/N-terminal" evidence="2">
    <location>
        <begin position="2"/>
        <end position="227"/>
    </location>
</feature>
<keyword evidence="1" id="KW-0732">Signal</keyword>
<reference evidence="3" key="2">
    <citation type="submission" date="2020-09" db="EMBL/GenBank/DDBJ databases">
        <authorList>
            <person name="Sun Q."/>
            <person name="Zhou Y."/>
        </authorList>
    </citation>
    <scope>NUCLEOTIDE SEQUENCE</scope>
    <source>
        <strain evidence="3">CGMCC 4.7308</strain>
    </source>
</reference>
<gene>
    <name evidence="3" type="ORF">GCM10011594_20530</name>
</gene>
<dbReference type="PANTHER" id="PTHR35936">
    <property type="entry name" value="MEMBRANE-BOUND LYTIC MUREIN TRANSGLYCOSYLASE F"/>
    <property type="match status" value="1"/>
</dbReference>
<dbReference type="Proteomes" id="UP000655208">
    <property type="component" value="Unassembled WGS sequence"/>
</dbReference>
<reference evidence="3" key="1">
    <citation type="journal article" date="2014" name="Int. J. Syst. Evol. Microbiol.">
        <title>Complete genome sequence of Corynebacterium casei LMG S-19264T (=DSM 44701T), isolated from a smear-ripened cheese.</title>
        <authorList>
            <consortium name="US DOE Joint Genome Institute (JGI-PGF)"/>
            <person name="Walter F."/>
            <person name="Albersmeier A."/>
            <person name="Kalinowski J."/>
            <person name="Ruckert C."/>
        </authorList>
    </citation>
    <scope>NUCLEOTIDE SEQUENCE</scope>
    <source>
        <strain evidence="3">CGMCC 4.7308</strain>
    </source>
</reference>
<dbReference type="InterPro" id="IPR001638">
    <property type="entry name" value="Solute-binding_3/MltF_N"/>
</dbReference>
<evidence type="ECO:0000259" key="2">
    <source>
        <dbReference type="SMART" id="SM00062"/>
    </source>
</evidence>
<dbReference type="SMART" id="SM00062">
    <property type="entry name" value="PBPb"/>
    <property type="match status" value="1"/>
</dbReference>
<comment type="caution">
    <text evidence="3">The sequence shown here is derived from an EMBL/GenBank/DDBJ whole genome shotgun (WGS) entry which is preliminary data.</text>
</comment>